<keyword evidence="1" id="KW-0378">Hydrolase</keyword>
<dbReference type="PANTHER" id="PTHR47271">
    <property type="entry name" value="ARGININE DEIMINASE"/>
    <property type="match status" value="1"/>
</dbReference>
<dbReference type="GO" id="GO:0016990">
    <property type="term" value="F:arginine deiminase activity"/>
    <property type="evidence" value="ECO:0007669"/>
    <property type="project" value="InterPro"/>
</dbReference>
<name>C7DHI7_MICA2</name>
<dbReference type="EMBL" id="GG697240">
    <property type="protein sequence ID" value="EET90089.1"/>
    <property type="molecule type" value="Genomic_DNA"/>
</dbReference>
<dbReference type="SUPFAM" id="SSF55909">
    <property type="entry name" value="Pentein"/>
    <property type="match status" value="1"/>
</dbReference>
<reference evidence="2 3" key="2">
    <citation type="journal article" date="2010" name="Proc. Natl. Acad. Sci. U.S.A.">
        <title>Enigmatic, ultrasmall, uncultivated Archaea.</title>
        <authorList>
            <person name="Baker B.J."/>
            <person name="Comolli L.R."/>
            <person name="Dick G.J."/>
            <person name="Hauser L.J."/>
            <person name="Hyatt D."/>
            <person name="Dill B.D."/>
            <person name="Land M.L."/>
            <person name="Verberkmoes N.C."/>
            <person name="Hettich R.L."/>
            <person name="Banfield J.F."/>
        </authorList>
    </citation>
    <scope>NUCLEOTIDE SEQUENCE [LARGE SCALE GENOMIC DNA]</scope>
    <source>
        <strain evidence="2">ARMAN-2</strain>
    </source>
</reference>
<gene>
    <name evidence="2" type="ORF">UNLARM2_0530</name>
</gene>
<dbReference type="AlphaFoldDB" id="C7DHI7"/>
<evidence type="ECO:0000313" key="2">
    <source>
        <dbReference type="EMBL" id="EET90089.1"/>
    </source>
</evidence>
<proteinExistence type="predicted"/>
<dbReference type="PANTHER" id="PTHR47271:SF2">
    <property type="entry name" value="ARGININE DEIMINASE"/>
    <property type="match status" value="1"/>
</dbReference>
<sequence length="441" mass="49566">MRKHTGENTRGRIRSEWGTLKEVAIHRPGFEMFLGLLNPEASLYERAFNRHSAIAEHRRFEEMLKDDFGIKVVKLRDAVLKAADRNAELRAMLIDNAMGALGYLGDPKKAKAARAELKKNVNVYDSDHFFDILVSRPTIDLHGTRKNEPAQLRITSTDPLTNLYFMRDQQLVTDKGVFISRMAKPQRRHETELTKLLWKALGIKIVHEAEENAIIEGGDFMPMKDFALLGEGDRTNAAGVSQMLKYGADFDEVAVVHQPSHPLMPGSEPDPMLDMHLDMYFNVAGSSTVVGSGLLMRHASVDVYQKEGRGRYSKARGRQSLYEYIKGKGFNIIELSTLEQLSYASNFLCVKDGVIIAISTELIAKSSLEYIALKARADPHRYGALHAEMSKEYNRFRSTGQIFPHSRELLENGIDFYAVNLQNLTGGYGGAHCMTAPIERS</sequence>
<dbReference type="Gene3D" id="3.75.10.10">
    <property type="entry name" value="L-arginine/glycine Amidinotransferase, Chain A"/>
    <property type="match status" value="1"/>
</dbReference>
<keyword evidence="3" id="KW-1185">Reference proteome</keyword>
<dbReference type="PRINTS" id="PR01466">
    <property type="entry name" value="ARGDEIMINASE"/>
</dbReference>
<dbReference type="Proteomes" id="UP000332487">
    <property type="component" value="Unassembled WGS sequence"/>
</dbReference>
<organism evidence="2 3">
    <name type="scientific">Candidatus Micrarchaeum acidiphilum ARMAN-2</name>
    <dbReference type="NCBI Taxonomy" id="425595"/>
    <lineage>
        <taxon>Archaea</taxon>
        <taxon>Candidatus Micrarchaeota</taxon>
        <taxon>Candidatus Micrarchaeia</taxon>
        <taxon>Candidatus Micrarchaeales</taxon>
        <taxon>Candidatus Micrarchaeaceae</taxon>
        <taxon>Candidatus Micrarchaeum</taxon>
    </lineage>
</organism>
<accession>C7DHI7</accession>
<evidence type="ECO:0000256" key="1">
    <source>
        <dbReference type="ARBA" id="ARBA00022801"/>
    </source>
</evidence>
<reference evidence="2 3" key="1">
    <citation type="journal article" date="2009" name="Genome Biol.">
        <title>Community-wide analysis of microbial genome sequence signatures.</title>
        <authorList>
            <person name="Dick G.J."/>
            <person name="Andersson A.F."/>
            <person name="Baker B.J."/>
            <person name="Simmons S.L."/>
            <person name="Thomas B.C."/>
            <person name="Yelton A.P."/>
            <person name="Banfield J.F."/>
        </authorList>
    </citation>
    <scope>NUCLEOTIDE SEQUENCE [LARGE SCALE GENOMIC DNA]</scope>
    <source>
        <strain evidence="2">ARMAN-2</strain>
    </source>
</reference>
<dbReference type="Pfam" id="PF02274">
    <property type="entry name" value="ADI"/>
    <property type="match status" value="1"/>
</dbReference>
<dbReference type="InterPro" id="IPR003876">
    <property type="entry name" value="Arg_deiminase"/>
</dbReference>
<dbReference type="GO" id="GO:0016740">
    <property type="term" value="F:transferase activity"/>
    <property type="evidence" value="ECO:0007669"/>
    <property type="project" value="UniProtKB-KW"/>
</dbReference>
<evidence type="ECO:0000313" key="3">
    <source>
        <dbReference type="Proteomes" id="UP000332487"/>
    </source>
</evidence>
<protein>
    <submittedName>
        <fullName evidence="2">Amidinotransferase</fullName>
    </submittedName>
</protein>
<dbReference type="GO" id="GO:0019546">
    <property type="term" value="P:L-arginine deiminase pathway"/>
    <property type="evidence" value="ECO:0007669"/>
    <property type="project" value="TreeGrafter"/>
</dbReference>